<keyword evidence="3" id="KW-1185">Reference proteome</keyword>
<evidence type="ECO:0000313" key="3">
    <source>
        <dbReference type="Proteomes" id="UP001324533"/>
    </source>
</evidence>
<organism evidence="2 3">
    <name type="scientific">Microbacterium invictum</name>
    <dbReference type="NCBI Taxonomy" id="515415"/>
    <lineage>
        <taxon>Bacteria</taxon>
        <taxon>Bacillati</taxon>
        <taxon>Actinomycetota</taxon>
        <taxon>Actinomycetes</taxon>
        <taxon>Micrococcales</taxon>
        <taxon>Microbacteriaceae</taxon>
        <taxon>Microbacterium</taxon>
    </lineage>
</organism>
<dbReference type="Proteomes" id="UP001324533">
    <property type="component" value="Chromosome"/>
</dbReference>
<proteinExistence type="predicted"/>
<protein>
    <submittedName>
        <fullName evidence="2">Uncharacterized protein</fullName>
    </submittedName>
</protein>
<evidence type="ECO:0000256" key="1">
    <source>
        <dbReference type="SAM" id="Phobius"/>
    </source>
</evidence>
<accession>A0ABZ0VIC5</accession>
<keyword evidence="1" id="KW-0812">Transmembrane</keyword>
<name>A0ABZ0VIC5_9MICO</name>
<sequence>MQMDFWGAVVPNYVAAVGGLSATVLAVVSLVWTMRTARAEAKTRDATLELVRFLEERAATDDGQKLVVHDGMVTTLETVRRKLGVFDDTFSDRF</sequence>
<reference evidence="2 3" key="1">
    <citation type="submission" date="2023-06" db="EMBL/GenBank/DDBJ databases">
        <title>Rock-solubilizing bacteria, Microbacterium invictum, promotes re-establishment of vegetation in rocky wasteland by accelerating rock bio-weathering and reshaping soil bacterial community.</title>
        <authorList>
            <person name="Liu C."/>
        </authorList>
    </citation>
    <scope>NUCLEOTIDE SEQUENCE [LARGE SCALE GENOMIC DNA]</scope>
    <source>
        <strain evidence="2 3">X-18</strain>
    </source>
</reference>
<dbReference type="RefSeq" id="WP_322412066.1">
    <property type="nucleotide sequence ID" value="NZ_CP139779.1"/>
</dbReference>
<evidence type="ECO:0000313" key="2">
    <source>
        <dbReference type="EMBL" id="WQB71955.1"/>
    </source>
</evidence>
<keyword evidence="1" id="KW-0472">Membrane</keyword>
<keyword evidence="1" id="KW-1133">Transmembrane helix</keyword>
<gene>
    <name evidence="2" type="ORF">T9R20_08430</name>
</gene>
<dbReference type="EMBL" id="CP139779">
    <property type="protein sequence ID" value="WQB71955.1"/>
    <property type="molecule type" value="Genomic_DNA"/>
</dbReference>
<feature type="transmembrane region" description="Helical" evidence="1">
    <location>
        <begin position="12"/>
        <end position="34"/>
    </location>
</feature>